<feature type="domain" description="Glycosyl transferase family 51" evidence="13">
    <location>
        <begin position="61"/>
        <end position="223"/>
    </location>
</feature>
<evidence type="ECO:0000256" key="9">
    <source>
        <dbReference type="ARBA" id="ARBA00023268"/>
    </source>
</evidence>
<keyword evidence="7" id="KW-0808">Transferase</keyword>
<dbReference type="NCBIfam" id="TIGR02073">
    <property type="entry name" value="PBP_1c"/>
    <property type="match status" value="1"/>
</dbReference>
<dbReference type="InterPro" id="IPR050396">
    <property type="entry name" value="Glycosyltr_51/Transpeptidase"/>
</dbReference>
<evidence type="ECO:0000256" key="10">
    <source>
        <dbReference type="ARBA" id="ARBA00044770"/>
    </source>
</evidence>
<keyword evidence="8" id="KW-0378">Hydrolase</keyword>
<evidence type="ECO:0000256" key="8">
    <source>
        <dbReference type="ARBA" id="ARBA00022801"/>
    </source>
</evidence>
<feature type="domain" description="Penicillin-binding protein transpeptidase" evidence="12">
    <location>
        <begin position="301"/>
        <end position="560"/>
    </location>
</feature>
<dbReference type="InterPro" id="IPR009647">
    <property type="entry name" value="PBP_C"/>
</dbReference>
<dbReference type="SUPFAM" id="SSF56601">
    <property type="entry name" value="beta-lactamase/transpeptidase-like"/>
    <property type="match status" value="1"/>
</dbReference>
<comment type="similarity">
    <text evidence="3">In the N-terminal section; belongs to the glycosyltransferase 51 family.</text>
</comment>
<dbReference type="PANTHER" id="PTHR32282:SF15">
    <property type="entry name" value="PENICILLIN-BINDING PROTEIN 1C"/>
    <property type="match status" value="1"/>
</dbReference>
<dbReference type="Proteomes" id="UP001597508">
    <property type="component" value="Unassembled WGS sequence"/>
</dbReference>
<dbReference type="InterPro" id="IPR001460">
    <property type="entry name" value="PCN-bd_Tpept"/>
</dbReference>
<dbReference type="InterPro" id="IPR023346">
    <property type="entry name" value="Lysozyme-like_dom_sf"/>
</dbReference>
<dbReference type="InterPro" id="IPR001264">
    <property type="entry name" value="Glyco_trans_51"/>
</dbReference>
<reference evidence="16" key="1">
    <citation type="journal article" date="2019" name="Int. J. Syst. Evol. Microbiol.">
        <title>The Global Catalogue of Microorganisms (GCM) 10K type strain sequencing project: providing services to taxonomists for standard genome sequencing and annotation.</title>
        <authorList>
            <consortium name="The Broad Institute Genomics Platform"/>
            <consortium name="The Broad Institute Genome Sequencing Center for Infectious Disease"/>
            <person name="Wu L."/>
            <person name="Ma J."/>
        </authorList>
    </citation>
    <scope>NUCLEOTIDE SEQUENCE [LARGE SCALE GENOMIC DNA]</scope>
    <source>
        <strain evidence="16">KCTC 52127</strain>
    </source>
</reference>
<comment type="caution">
    <text evidence="15">The sequence shown here is derived from an EMBL/GenBank/DDBJ whole genome shotgun (WGS) entry which is preliminary data.</text>
</comment>
<dbReference type="Pfam" id="PF00905">
    <property type="entry name" value="Transpeptidase"/>
    <property type="match status" value="1"/>
</dbReference>
<dbReference type="InterPro" id="IPR011815">
    <property type="entry name" value="PBP_1c"/>
</dbReference>
<comment type="pathway">
    <text evidence="1">Cell wall biogenesis; peptidoglycan biosynthesis.</text>
</comment>
<evidence type="ECO:0000259" key="13">
    <source>
        <dbReference type="Pfam" id="PF00912"/>
    </source>
</evidence>
<dbReference type="Pfam" id="PF06832">
    <property type="entry name" value="BiPBP_C"/>
    <property type="match status" value="1"/>
</dbReference>
<protein>
    <recommendedName>
        <fullName evidence="10">peptidoglycan glycosyltransferase</fullName>
        <ecNumber evidence="10">2.4.99.28</ecNumber>
    </recommendedName>
</protein>
<evidence type="ECO:0000259" key="12">
    <source>
        <dbReference type="Pfam" id="PF00905"/>
    </source>
</evidence>
<comment type="similarity">
    <text evidence="2">In the C-terminal section; belongs to the transpeptidase family.</text>
</comment>
<evidence type="ECO:0000313" key="15">
    <source>
        <dbReference type="EMBL" id="MFD2567389.1"/>
    </source>
</evidence>
<feature type="domain" description="Penicillin-binding C-terminal" evidence="14">
    <location>
        <begin position="690"/>
        <end position="777"/>
    </location>
</feature>
<dbReference type="Gene3D" id="3.40.710.10">
    <property type="entry name" value="DD-peptidase/beta-lactamase superfamily"/>
    <property type="match status" value="1"/>
</dbReference>
<proteinExistence type="inferred from homology"/>
<evidence type="ECO:0000256" key="11">
    <source>
        <dbReference type="ARBA" id="ARBA00049902"/>
    </source>
</evidence>
<evidence type="ECO:0000256" key="4">
    <source>
        <dbReference type="ARBA" id="ARBA00022645"/>
    </source>
</evidence>
<dbReference type="PANTHER" id="PTHR32282">
    <property type="entry name" value="BINDING PROTEIN TRANSPEPTIDASE, PUTATIVE-RELATED"/>
    <property type="match status" value="1"/>
</dbReference>
<evidence type="ECO:0000256" key="6">
    <source>
        <dbReference type="ARBA" id="ARBA00022676"/>
    </source>
</evidence>
<comment type="catalytic activity">
    <reaction evidence="11">
        <text>[GlcNAc-(1-&gt;4)-Mur2Ac(oyl-L-Ala-gamma-D-Glu-L-Lys-D-Ala-D-Ala)](n)-di-trans,octa-cis-undecaprenyl diphosphate + beta-D-GlcNAc-(1-&gt;4)-Mur2Ac(oyl-L-Ala-gamma-D-Glu-L-Lys-D-Ala-D-Ala)-di-trans,octa-cis-undecaprenyl diphosphate = [GlcNAc-(1-&gt;4)-Mur2Ac(oyl-L-Ala-gamma-D-Glu-L-Lys-D-Ala-D-Ala)](n+1)-di-trans,octa-cis-undecaprenyl diphosphate + di-trans,octa-cis-undecaprenyl diphosphate + H(+)</text>
        <dbReference type="Rhea" id="RHEA:23708"/>
        <dbReference type="Rhea" id="RHEA-COMP:9602"/>
        <dbReference type="Rhea" id="RHEA-COMP:9603"/>
        <dbReference type="ChEBI" id="CHEBI:15378"/>
        <dbReference type="ChEBI" id="CHEBI:58405"/>
        <dbReference type="ChEBI" id="CHEBI:60033"/>
        <dbReference type="ChEBI" id="CHEBI:78435"/>
        <dbReference type="EC" id="2.4.99.28"/>
    </reaction>
</comment>
<dbReference type="Pfam" id="PF00912">
    <property type="entry name" value="Transgly"/>
    <property type="match status" value="1"/>
</dbReference>
<organism evidence="15 16">
    <name type="scientific">Pseudotenacibaculum haliotis</name>
    <dbReference type="NCBI Taxonomy" id="1862138"/>
    <lineage>
        <taxon>Bacteria</taxon>
        <taxon>Pseudomonadati</taxon>
        <taxon>Bacteroidota</taxon>
        <taxon>Flavobacteriia</taxon>
        <taxon>Flavobacteriales</taxon>
        <taxon>Flavobacteriaceae</taxon>
        <taxon>Pseudotenacibaculum</taxon>
    </lineage>
</organism>
<dbReference type="Gene3D" id="1.10.3810.10">
    <property type="entry name" value="Biosynthetic peptidoglycan transglycosylase-like"/>
    <property type="match status" value="1"/>
</dbReference>
<dbReference type="EC" id="2.4.99.28" evidence="10"/>
<sequence>MKISKTYLRKHRIKLTLLSIGLIWYAFCLPGQLFQEPTSTVVVSVEDKLLGAKIAKDGQWRFPENKEVPEKFKTCLVLFEDEHFYKHPGFNPVSIVKAIQQNREAGKIVRGGSTLTQQVIRLSRKNPKRTYFEKFKEIILATRLEVRASKEEILSLWANNAPFGGNVVGLEAASWRYFNRSPENLSWAESATLAILPNAPTLIYPGKNQEKLRQKRDRLLKKLLENSIIDSLTYQLSIQEEIPPKPYAIPQITPHLLQKISKKHEGQLVKSTVEYHLQNQVNQIIKQHYQQLSQNEIYNAAVLVMDVKTRRILAYVGNTPTTVAHQKDVDIIDKPRSTGSILKPFLYGAMLDNGDILQETLIPDIPTQIGTYKPENFDQEFAGAIPAKKALARSLNIPAVKMLQTFGVDKLHDYLQQMRFTTIQQPADYYGLSLILGGAESNLWDLCKNYASFASTINHYDETLGYYSNEFCEPTYIDNKAVDFGKKQREKNVMNAASMYLTFESLKEVYRPGAGQNWQYFDSSKEVAWKTGTSFGFRDAWAIGTTKDYVVGVWVGNADGEGRPGLVGVHTAAPILFDVFDKLPKSEWFTAPFNEMVDVEVCAKSGYRATDICEEKTSMSISVTGLRSEPCPYHKIVHLDQNEQFLVNTSCESPDDIVQRSWFVLPPVIEHYYQEKHPFYKKLPEFKSTCVNTREESIAFIYPKEQTKIYLPKGLNGEKNDVILKVAHSDGEATLFWYLNDTYLGKTQKFHELSIQPKAGKYTLTVIDESGRELSKRIEIKA</sequence>
<keyword evidence="6" id="KW-0328">Glycosyltransferase</keyword>
<dbReference type="SUPFAM" id="SSF53955">
    <property type="entry name" value="Lysozyme-like"/>
    <property type="match status" value="1"/>
</dbReference>
<evidence type="ECO:0000259" key="14">
    <source>
        <dbReference type="Pfam" id="PF06832"/>
    </source>
</evidence>
<dbReference type="InterPro" id="IPR036950">
    <property type="entry name" value="PBP_transglycosylase"/>
</dbReference>
<evidence type="ECO:0000256" key="1">
    <source>
        <dbReference type="ARBA" id="ARBA00004752"/>
    </source>
</evidence>
<evidence type="ECO:0000313" key="16">
    <source>
        <dbReference type="Proteomes" id="UP001597508"/>
    </source>
</evidence>
<name>A0ABW5LU08_9FLAO</name>
<keyword evidence="9" id="KW-0511">Multifunctional enzyme</keyword>
<evidence type="ECO:0000256" key="2">
    <source>
        <dbReference type="ARBA" id="ARBA00007090"/>
    </source>
</evidence>
<gene>
    <name evidence="15" type="primary">pbpC</name>
    <name evidence="15" type="ORF">ACFSRZ_08395</name>
</gene>
<dbReference type="RefSeq" id="WP_379666100.1">
    <property type="nucleotide sequence ID" value="NZ_JBHULH010000004.1"/>
</dbReference>
<evidence type="ECO:0000256" key="5">
    <source>
        <dbReference type="ARBA" id="ARBA00022670"/>
    </source>
</evidence>
<keyword evidence="4" id="KW-0121">Carboxypeptidase</keyword>
<evidence type="ECO:0000256" key="3">
    <source>
        <dbReference type="ARBA" id="ARBA00007739"/>
    </source>
</evidence>
<accession>A0ABW5LU08</accession>
<dbReference type="InterPro" id="IPR012338">
    <property type="entry name" value="Beta-lactam/transpept-like"/>
</dbReference>
<keyword evidence="16" id="KW-1185">Reference proteome</keyword>
<dbReference type="EMBL" id="JBHULH010000004">
    <property type="protein sequence ID" value="MFD2567389.1"/>
    <property type="molecule type" value="Genomic_DNA"/>
</dbReference>
<evidence type="ECO:0000256" key="7">
    <source>
        <dbReference type="ARBA" id="ARBA00022679"/>
    </source>
</evidence>
<keyword evidence="5" id="KW-0645">Protease</keyword>